<dbReference type="Gene3D" id="1.50.10.10">
    <property type="match status" value="1"/>
</dbReference>
<dbReference type="GO" id="GO:0005975">
    <property type="term" value="P:carbohydrate metabolic process"/>
    <property type="evidence" value="ECO:0007669"/>
    <property type="project" value="InterPro"/>
</dbReference>
<protein>
    <recommendedName>
        <fullName evidence="4">Glycoside hydrolase family 65 central catalytic</fullName>
    </recommendedName>
</protein>
<dbReference type="STRING" id="452637.Oter_3717"/>
<dbReference type="HOGENOM" id="CLU_024197_0_0_0"/>
<evidence type="ECO:0000256" key="1">
    <source>
        <dbReference type="SAM" id="SignalP"/>
    </source>
</evidence>
<feature type="signal peptide" evidence="1">
    <location>
        <begin position="1"/>
        <end position="21"/>
    </location>
</feature>
<evidence type="ECO:0008006" key="4">
    <source>
        <dbReference type="Google" id="ProtNLM"/>
    </source>
</evidence>
<name>B1ZXJ7_OPITP</name>
<dbReference type="InterPro" id="IPR008928">
    <property type="entry name" value="6-hairpin_glycosidase_sf"/>
</dbReference>
<dbReference type="EMBL" id="CP001032">
    <property type="protein sequence ID" value="ACB76992.1"/>
    <property type="molecule type" value="Genomic_DNA"/>
</dbReference>
<dbReference type="RefSeq" id="WP_012376521.1">
    <property type="nucleotide sequence ID" value="NC_010571.1"/>
</dbReference>
<proteinExistence type="predicted"/>
<evidence type="ECO:0000313" key="3">
    <source>
        <dbReference type="Proteomes" id="UP000007013"/>
    </source>
</evidence>
<feature type="chain" id="PRO_5002774557" description="Glycoside hydrolase family 65 central catalytic" evidence="1">
    <location>
        <begin position="22"/>
        <end position="715"/>
    </location>
</feature>
<dbReference type="AlphaFoldDB" id="B1ZXJ7"/>
<dbReference type="OrthoDB" id="127395at2"/>
<reference evidence="2 3" key="1">
    <citation type="journal article" date="2011" name="J. Bacteriol.">
        <title>Genome sequence of the verrucomicrobium Opitutus terrae PB90-1, an abundant inhabitant of rice paddy soil ecosystems.</title>
        <authorList>
            <person name="van Passel M.W."/>
            <person name="Kant R."/>
            <person name="Palva A."/>
            <person name="Copeland A."/>
            <person name="Lucas S."/>
            <person name="Lapidus A."/>
            <person name="Glavina del Rio T."/>
            <person name="Pitluck S."/>
            <person name="Goltsman E."/>
            <person name="Clum A."/>
            <person name="Sun H."/>
            <person name="Schmutz J."/>
            <person name="Larimer F.W."/>
            <person name="Land M.L."/>
            <person name="Hauser L."/>
            <person name="Kyrpides N."/>
            <person name="Mikhailova N."/>
            <person name="Richardson P.P."/>
            <person name="Janssen P.H."/>
            <person name="de Vos W.M."/>
            <person name="Smidt H."/>
        </authorList>
    </citation>
    <scope>NUCLEOTIDE SEQUENCE [LARGE SCALE GENOMIC DNA]</scope>
    <source>
        <strain evidence="3">DSM 11246 / JCM 15787 / PB90-1</strain>
    </source>
</reference>
<dbReference type="InterPro" id="IPR012341">
    <property type="entry name" value="6hp_glycosidase-like_sf"/>
</dbReference>
<dbReference type="Gene3D" id="2.70.98.50">
    <property type="entry name" value="putative glycoside hydrolase family protein from bacillus halodurans"/>
    <property type="match status" value="1"/>
</dbReference>
<dbReference type="KEGG" id="ote:Oter_3717"/>
<gene>
    <name evidence="2" type="ordered locus">Oter_3717</name>
</gene>
<evidence type="ECO:0000313" key="2">
    <source>
        <dbReference type="EMBL" id="ACB76992.1"/>
    </source>
</evidence>
<dbReference type="eggNOG" id="COG1554">
    <property type="taxonomic scope" value="Bacteria"/>
</dbReference>
<keyword evidence="3" id="KW-1185">Reference proteome</keyword>
<keyword evidence="1" id="KW-0732">Signal</keyword>
<dbReference type="Proteomes" id="UP000007013">
    <property type="component" value="Chromosome"/>
</dbReference>
<accession>B1ZXJ7</accession>
<dbReference type="SUPFAM" id="SSF48208">
    <property type="entry name" value="Six-hairpin glycosidases"/>
    <property type="match status" value="1"/>
</dbReference>
<organism evidence="2 3">
    <name type="scientific">Opitutus terrae (strain DSM 11246 / JCM 15787 / PB90-1)</name>
    <dbReference type="NCBI Taxonomy" id="452637"/>
    <lineage>
        <taxon>Bacteria</taxon>
        <taxon>Pseudomonadati</taxon>
        <taxon>Verrucomicrobiota</taxon>
        <taxon>Opitutia</taxon>
        <taxon>Opitutales</taxon>
        <taxon>Opitutaceae</taxon>
        <taxon>Opitutus</taxon>
    </lineage>
</organism>
<sequence length="715" mass="80107">MSFRRVVKALAWLATTGVAWAQPIDRPALIARHDPIVRTVDYESPLTVGNGGFAFTADVTGLQTFGEAYYQRGIPLETLSRWCWVADENPQGYTLADANRDYTLADGRVQPFPTNASTPAGEWLRKNPRDQPLGVLQLEWDKPDGTPFVPTDVEEIDQRLDLWVGVITSRYELGGIPVEVTTACDPGSDTIAVRIRSQWVRTGQMRVRLAFPRGHDPAVKNTPALDWSAPESHRSELQGDRTIERTIGGTKYFVCSSRALHAAGPHVFKLEPERARHELAFTLRFGQERAQTMPTVADVTNASAAHWAKFWRTAGVLDLSGSTNPLAAKLERRVVLSQYLTAVQLAGDVPPQESGLTCSTWYGKHHTEMMWWHAAHFALWNHPELLAKNLAWYRARLPEARALAQSRGLKGARWAKMVGPEGRESPGGNPLIVWNQPHAIYLAELLYRLAPTPETLAAYHELVLETADGLASMVWLDPKRGEYVLGPPLWIAQEIHDQATSQNPSFELAYWRWALGVAQQWRERLKLGRDAKWDDVIAKLSALPVRDGKYVALESHPDTWTNLASRHDHPEMLMPLGFLPEAPGVDRATMERTLDAVMKEWDWETKIWGWDYPMIAMTATRLGRPEVAMEVLLRDGPNNRYTAVGHVPQRSDTAQRTGQSGPGRREIAVYLPANGSFLSAVALMIAGWDGCEVEHPGFPKDGTWRVRAEGWQRLP</sequence>